<dbReference type="InterPro" id="IPR007236">
    <property type="entry name" value="SlyX"/>
</dbReference>
<reference evidence="1" key="1">
    <citation type="submission" date="2020-12" db="EMBL/GenBank/DDBJ databases">
        <title>Oil enriched cultivation method for isolating marine PHA-producing bacteria.</title>
        <authorList>
            <person name="Zheng W."/>
            <person name="Yu S."/>
            <person name="Huang Y."/>
        </authorList>
    </citation>
    <scope>NUCLEOTIDE SEQUENCE</scope>
    <source>
        <strain evidence="1">SY-2-12</strain>
    </source>
</reference>
<evidence type="ECO:0000313" key="1">
    <source>
        <dbReference type="EMBL" id="MBN9669058.1"/>
    </source>
</evidence>
<protein>
    <submittedName>
        <fullName evidence="1">SlyX family protein</fullName>
    </submittedName>
</protein>
<evidence type="ECO:0000313" key="2">
    <source>
        <dbReference type="Proteomes" id="UP000664096"/>
    </source>
</evidence>
<gene>
    <name evidence="1" type="ORF">JF539_01835</name>
</gene>
<organism evidence="1 2">
    <name type="scientific">Roseibium aggregatum</name>
    <dbReference type="NCBI Taxonomy" id="187304"/>
    <lineage>
        <taxon>Bacteria</taxon>
        <taxon>Pseudomonadati</taxon>
        <taxon>Pseudomonadota</taxon>
        <taxon>Alphaproteobacteria</taxon>
        <taxon>Hyphomicrobiales</taxon>
        <taxon>Stappiaceae</taxon>
        <taxon>Roseibium</taxon>
    </lineage>
</organism>
<dbReference type="Pfam" id="PF04102">
    <property type="entry name" value="SlyX"/>
    <property type="match status" value="1"/>
</dbReference>
<dbReference type="Gene3D" id="1.20.5.300">
    <property type="match status" value="1"/>
</dbReference>
<dbReference type="Proteomes" id="UP000664096">
    <property type="component" value="Unassembled WGS sequence"/>
</dbReference>
<name>A0A939J0A2_9HYPH</name>
<dbReference type="PANTHER" id="PTHR36508:SF1">
    <property type="entry name" value="PROTEIN SLYX"/>
    <property type="match status" value="1"/>
</dbReference>
<sequence length="70" mass="8006">MSQDHEARIEQLEIGLAHASRTIEELNGVVVDQARQIDRLTRLFSQMTDQVGELMDNVLPAHQIDKPPHY</sequence>
<proteinExistence type="predicted"/>
<comment type="caution">
    <text evidence="1">The sequence shown here is derived from an EMBL/GenBank/DDBJ whole genome shotgun (WGS) entry which is preliminary data.</text>
</comment>
<dbReference type="AlphaFoldDB" id="A0A939J0A2"/>
<accession>A0A939J0A2</accession>
<dbReference type="EMBL" id="JAEKJZ010000001">
    <property type="protein sequence ID" value="MBN9669058.1"/>
    <property type="molecule type" value="Genomic_DNA"/>
</dbReference>
<dbReference type="PANTHER" id="PTHR36508">
    <property type="entry name" value="PROTEIN SLYX"/>
    <property type="match status" value="1"/>
</dbReference>
<dbReference type="RefSeq" id="WP_207138626.1">
    <property type="nucleotide sequence ID" value="NZ_JAEKJZ010000001.1"/>
</dbReference>